<feature type="transmembrane region" description="Helical" evidence="1">
    <location>
        <begin position="6"/>
        <end position="26"/>
    </location>
</feature>
<organism evidence="2 3">
    <name type="scientific">Marinobacterium stanieri</name>
    <dbReference type="NCBI Taxonomy" id="49186"/>
    <lineage>
        <taxon>Bacteria</taxon>
        <taxon>Pseudomonadati</taxon>
        <taxon>Pseudomonadota</taxon>
        <taxon>Gammaproteobacteria</taxon>
        <taxon>Oceanospirillales</taxon>
        <taxon>Oceanospirillaceae</taxon>
        <taxon>Marinobacterium</taxon>
    </lineage>
</organism>
<name>A0A1N6WYZ3_9GAMM</name>
<keyword evidence="1" id="KW-0472">Membrane</keyword>
<dbReference type="Proteomes" id="UP000186895">
    <property type="component" value="Unassembled WGS sequence"/>
</dbReference>
<evidence type="ECO:0000256" key="1">
    <source>
        <dbReference type="SAM" id="Phobius"/>
    </source>
</evidence>
<protein>
    <submittedName>
        <fullName evidence="2">Uncharacterized protein</fullName>
    </submittedName>
</protein>
<dbReference type="EMBL" id="FTMN01000012">
    <property type="protein sequence ID" value="SIQ95288.1"/>
    <property type="molecule type" value="Genomic_DNA"/>
</dbReference>
<dbReference type="AlphaFoldDB" id="A0A1N6WYZ3"/>
<keyword evidence="3" id="KW-1185">Reference proteome</keyword>
<dbReference type="RefSeq" id="WP_076465762.1">
    <property type="nucleotide sequence ID" value="NZ_FTMN01000012.1"/>
</dbReference>
<feature type="transmembrane region" description="Helical" evidence="1">
    <location>
        <begin position="33"/>
        <end position="49"/>
    </location>
</feature>
<dbReference type="STRING" id="49186.SAMN05421647_11232"/>
<sequence length="168" mass="18965">MVWNLVATVFAGLGAAGIALILRSLTRKKLPKWIVPAAAGLGMLGYSIYNEYTWFEFKTSQLPEGSVVVSYEANSMIWRPWTFLFPMTDTFTVLDRNSVAHQVTDDGTLAQLVLYRFERSYTDHVEHSVHLLNCEKGEMVELNEQKAMVAGSLREVVQAAPLYQMVCR</sequence>
<reference evidence="2 3" key="1">
    <citation type="submission" date="2017-01" db="EMBL/GenBank/DDBJ databases">
        <authorList>
            <person name="Mah S.A."/>
            <person name="Swanson W.J."/>
            <person name="Moy G.W."/>
            <person name="Vacquier V.D."/>
        </authorList>
    </citation>
    <scope>NUCLEOTIDE SEQUENCE [LARGE SCALE GENOMIC DNA]</scope>
    <source>
        <strain evidence="2 3">DSM 7027</strain>
    </source>
</reference>
<evidence type="ECO:0000313" key="2">
    <source>
        <dbReference type="EMBL" id="SIQ95288.1"/>
    </source>
</evidence>
<gene>
    <name evidence="2" type="ORF">SAMN05421647_11232</name>
</gene>
<evidence type="ECO:0000313" key="3">
    <source>
        <dbReference type="Proteomes" id="UP000186895"/>
    </source>
</evidence>
<proteinExistence type="predicted"/>
<dbReference type="eggNOG" id="ENOG5032P1D">
    <property type="taxonomic scope" value="Bacteria"/>
</dbReference>
<keyword evidence="1" id="KW-1133">Transmembrane helix</keyword>
<accession>A0A1N6WYZ3</accession>
<keyword evidence="1" id="KW-0812">Transmembrane</keyword>